<accession>A0A8I1XJR6</accession>
<dbReference type="RefSeq" id="WP_194704378.1">
    <property type="nucleotide sequence ID" value="NZ_JADKPX010000010.1"/>
</dbReference>
<dbReference type="Proteomes" id="UP000668572">
    <property type="component" value="Unassembled WGS sequence"/>
</dbReference>
<proteinExistence type="predicted"/>
<dbReference type="AlphaFoldDB" id="A0A8I1XJR6"/>
<gene>
    <name evidence="1" type="ORF">J7405_02915</name>
</gene>
<sequence>MQLSYTRSSRVVVLAGGVEQLSFVYRPQMRERDERCADARDGGSAARPSCSVVLLDGDLCIIFDAYRCAVDASAGNAIRSSADASRCSESYLPLRHDCRRRMMFERCLAMFRKLVDHFNAPVVRVIALRLFPGSHVQEHKSARAQERKSAKMLKCKSVRHKIFKDEWAPKRRRR</sequence>
<dbReference type="EMBL" id="JAGHXW010000006">
    <property type="protein sequence ID" value="MBO9758526.1"/>
    <property type="molecule type" value="Genomic_DNA"/>
</dbReference>
<comment type="caution">
    <text evidence="1">The sequence shown here is derived from an EMBL/GenBank/DDBJ whole genome shotgun (WGS) entry which is preliminary data.</text>
</comment>
<organism evidence="1 2">
    <name type="scientific">Xanthomonas manihotis</name>
    <dbReference type="NCBI Taxonomy" id="43353"/>
    <lineage>
        <taxon>Bacteria</taxon>
        <taxon>Pseudomonadati</taxon>
        <taxon>Pseudomonadota</taxon>
        <taxon>Gammaproteobacteria</taxon>
        <taxon>Lysobacterales</taxon>
        <taxon>Lysobacteraceae</taxon>
        <taxon>Xanthomonas</taxon>
    </lineage>
</organism>
<name>A0A8I1XJR6_XANMN</name>
<evidence type="ECO:0000313" key="1">
    <source>
        <dbReference type="EMBL" id="MBO9758526.1"/>
    </source>
</evidence>
<evidence type="ECO:0000313" key="2">
    <source>
        <dbReference type="Proteomes" id="UP000668572"/>
    </source>
</evidence>
<protein>
    <submittedName>
        <fullName evidence="1">Uncharacterized protein</fullName>
    </submittedName>
</protein>
<reference evidence="1" key="1">
    <citation type="submission" date="2021-03" db="EMBL/GenBank/DDBJ databases">
        <title>Molecular characterization of Xanthomonas species pathogenic on Araceae and the development of a triplex TaqMan assay for detection of X. phaseoli pv. dieffenbachiae.</title>
        <authorList>
            <person name="Van Der Wolf J."/>
            <person name="Krijger M."/>
            <person name="Mendes O."/>
            <person name="Brankovics B."/>
            <person name="Bonants P."/>
            <person name="Meekes E."/>
        </authorList>
    </citation>
    <scope>NUCLEOTIDE SEQUENCE</scope>
    <source>
        <strain evidence="1">NBC1264</strain>
    </source>
</reference>